<protein>
    <submittedName>
        <fullName evidence="2">Uncharacterized protein</fullName>
    </submittedName>
</protein>
<reference evidence="2 3" key="1">
    <citation type="submission" date="2023-03" db="EMBL/GenBank/DDBJ databases">
        <title>Genome sequence of Lichtheimia ornata CBS 291.66.</title>
        <authorList>
            <person name="Mohabir J.T."/>
            <person name="Shea T.P."/>
            <person name="Kurbessoian T."/>
            <person name="Berby B."/>
            <person name="Fontaine J."/>
            <person name="Livny J."/>
            <person name="Gnirke A."/>
            <person name="Stajich J.E."/>
            <person name="Cuomo C.A."/>
        </authorList>
    </citation>
    <scope>NUCLEOTIDE SEQUENCE [LARGE SCALE GENOMIC DNA]</scope>
    <source>
        <strain evidence="2">CBS 291.66</strain>
    </source>
</reference>
<feature type="chain" id="PRO_5042266324" evidence="1">
    <location>
        <begin position="23"/>
        <end position="113"/>
    </location>
</feature>
<dbReference type="Proteomes" id="UP001234581">
    <property type="component" value="Unassembled WGS sequence"/>
</dbReference>
<gene>
    <name evidence="2" type="ORF">O0I10_011785</name>
</gene>
<evidence type="ECO:0000313" key="2">
    <source>
        <dbReference type="EMBL" id="KAJ8652580.1"/>
    </source>
</evidence>
<evidence type="ECO:0000313" key="3">
    <source>
        <dbReference type="Proteomes" id="UP001234581"/>
    </source>
</evidence>
<keyword evidence="1" id="KW-0732">Signal</keyword>
<name>A0AAD7XSC1_9FUNG</name>
<organism evidence="2 3">
    <name type="scientific">Lichtheimia ornata</name>
    <dbReference type="NCBI Taxonomy" id="688661"/>
    <lineage>
        <taxon>Eukaryota</taxon>
        <taxon>Fungi</taxon>
        <taxon>Fungi incertae sedis</taxon>
        <taxon>Mucoromycota</taxon>
        <taxon>Mucoromycotina</taxon>
        <taxon>Mucoromycetes</taxon>
        <taxon>Mucorales</taxon>
        <taxon>Lichtheimiaceae</taxon>
        <taxon>Lichtheimia</taxon>
    </lineage>
</organism>
<sequence>MVIRIIALLFGFLDMFKELSVSDELDQDDGFVFLERSSKELYNELKRKPKTGLLAHVLKTIVAQYAGRPDFTAIDEDLFSYTTFKPFFNTIVGRIPYCSRDGRFTQLGKSLQP</sequence>
<feature type="signal peptide" evidence="1">
    <location>
        <begin position="1"/>
        <end position="22"/>
    </location>
</feature>
<evidence type="ECO:0000256" key="1">
    <source>
        <dbReference type="SAM" id="SignalP"/>
    </source>
</evidence>
<dbReference type="AlphaFoldDB" id="A0AAD7XSC1"/>
<accession>A0AAD7XSC1</accession>
<comment type="caution">
    <text evidence="2">The sequence shown here is derived from an EMBL/GenBank/DDBJ whole genome shotgun (WGS) entry which is preliminary data.</text>
</comment>
<dbReference type="RefSeq" id="XP_058337494.1">
    <property type="nucleotide sequence ID" value="XM_058491748.1"/>
</dbReference>
<proteinExistence type="predicted"/>
<keyword evidence="3" id="KW-1185">Reference proteome</keyword>
<dbReference type="GeneID" id="83219184"/>
<dbReference type="EMBL" id="JARTCD010000100">
    <property type="protein sequence ID" value="KAJ8652580.1"/>
    <property type="molecule type" value="Genomic_DNA"/>
</dbReference>